<proteinExistence type="inferred from homology"/>
<evidence type="ECO:0000256" key="8">
    <source>
        <dbReference type="RuleBase" id="RU366017"/>
    </source>
</evidence>
<keyword evidence="3 8" id="KW-0328">Glycosyltransferase</keyword>
<dbReference type="Pfam" id="PF01697">
    <property type="entry name" value="Glyco_transf_92"/>
    <property type="match status" value="1"/>
</dbReference>
<dbReference type="EC" id="2.4.1.-" evidence="8"/>
<comment type="similarity">
    <text evidence="2 8">Belongs to the glycosyltransferase 92 family.</text>
</comment>
<dbReference type="GO" id="GO:0016757">
    <property type="term" value="F:glycosyltransferase activity"/>
    <property type="evidence" value="ECO:0007669"/>
    <property type="project" value="UniProtKB-UniRule"/>
</dbReference>
<dbReference type="GO" id="GO:0016020">
    <property type="term" value="C:membrane"/>
    <property type="evidence" value="ECO:0007669"/>
    <property type="project" value="UniProtKB-SubCell"/>
</dbReference>
<evidence type="ECO:0000256" key="3">
    <source>
        <dbReference type="ARBA" id="ARBA00022676"/>
    </source>
</evidence>
<dbReference type="Proteomes" id="UP000607653">
    <property type="component" value="Unassembled WGS sequence"/>
</dbReference>
<keyword evidence="5" id="KW-0812">Transmembrane</keyword>
<keyword evidence="4 8" id="KW-0808">Transferase</keyword>
<keyword evidence="10" id="KW-1185">Reference proteome</keyword>
<evidence type="ECO:0000256" key="4">
    <source>
        <dbReference type="ARBA" id="ARBA00022679"/>
    </source>
</evidence>
<comment type="caution">
    <text evidence="9">The sequence shown here is derived from an EMBL/GenBank/DDBJ whole genome shotgun (WGS) entry which is preliminary data.</text>
</comment>
<protein>
    <recommendedName>
        <fullName evidence="8">Glycosyltransferase family 92 protein</fullName>
        <ecNumber evidence="8">2.4.1.-</ecNumber>
    </recommendedName>
</protein>
<organism evidence="9 10">
    <name type="scientific">Nelumbo nucifera</name>
    <name type="common">Sacred lotus</name>
    <dbReference type="NCBI Taxonomy" id="4432"/>
    <lineage>
        <taxon>Eukaryota</taxon>
        <taxon>Viridiplantae</taxon>
        <taxon>Streptophyta</taxon>
        <taxon>Embryophyta</taxon>
        <taxon>Tracheophyta</taxon>
        <taxon>Spermatophyta</taxon>
        <taxon>Magnoliopsida</taxon>
        <taxon>Proteales</taxon>
        <taxon>Nelumbonaceae</taxon>
        <taxon>Nelumbo</taxon>
    </lineage>
</organism>
<comment type="subcellular location">
    <subcellularLocation>
        <location evidence="1">Membrane</location>
        <topology evidence="1">Single-pass membrane protein</topology>
    </subcellularLocation>
</comment>
<evidence type="ECO:0000313" key="10">
    <source>
        <dbReference type="Proteomes" id="UP000607653"/>
    </source>
</evidence>
<evidence type="ECO:0000256" key="1">
    <source>
        <dbReference type="ARBA" id="ARBA00004167"/>
    </source>
</evidence>
<dbReference type="InterPro" id="IPR008166">
    <property type="entry name" value="Glyco_transf_92"/>
</dbReference>
<keyword evidence="6" id="KW-1133">Transmembrane helix</keyword>
<reference evidence="9 10" key="1">
    <citation type="journal article" date="2020" name="Mol. Biol. Evol.">
        <title>Distinct Expression and Methylation Patterns for Genes with Different Fates following a Single Whole-Genome Duplication in Flowering Plants.</title>
        <authorList>
            <person name="Shi T."/>
            <person name="Rahmani R.S."/>
            <person name="Gugger P.F."/>
            <person name="Wang M."/>
            <person name="Li H."/>
            <person name="Zhang Y."/>
            <person name="Li Z."/>
            <person name="Wang Q."/>
            <person name="Van de Peer Y."/>
            <person name="Marchal K."/>
            <person name="Chen J."/>
        </authorList>
    </citation>
    <scope>NUCLEOTIDE SEQUENCE [LARGE SCALE GENOMIC DNA]</scope>
    <source>
        <tissue evidence="9">Leaf</tissue>
    </source>
</reference>
<evidence type="ECO:0000313" key="9">
    <source>
        <dbReference type="EMBL" id="DAD26057.1"/>
    </source>
</evidence>
<dbReference type="PANTHER" id="PTHR21461">
    <property type="entry name" value="GLYCOSYLTRANSFERASE FAMILY 92 PROTEIN"/>
    <property type="match status" value="1"/>
</dbReference>
<evidence type="ECO:0000256" key="6">
    <source>
        <dbReference type="ARBA" id="ARBA00022989"/>
    </source>
</evidence>
<name>A0A822Y0S6_NELNU</name>
<keyword evidence="7" id="KW-0472">Membrane</keyword>
<dbReference type="EMBL" id="DUZY01000002">
    <property type="protein sequence ID" value="DAD26057.1"/>
    <property type="molecule type" value="Genomic_DNA"/>
</dbReference>
<dbReference type="PANTHER" id="PTHR21461:SF12">
    <property type="entry name" value="GALACTAN BETA-1,4-GALACTOSYLTRANSFERASE GALS2"/>
    <property type="match status" value="1"/>
</dbReference>
<gene>
    <name evidence="9" type="ORF">HUJ06_027525</name>
</gene>
<sequence length="104" mass="12511">MEKGYVTLQDIREQERFDSYYHNQFLVVNDCLHRYRFMAKWMFFFDGDEYVYVPPKSTIKLVLDSLSDYTQFTTEQMPKQRTPEKLTSTSSQPNHLLTLFSNFS</sequence>
<dbReference type="AlphaFoldDB" id="A0A822Y0S6"/>
<evidence type="ECO:0000256" key="2">
    <source>
        <dbReference type="ARBA" id="ARBA00007647"/>
    </source>
</evidence>
<evidence type="ECO:0000256" key="5">
    <source>
        <dbReference type="ARBA" id="ARBA00022692"/>
    </source>
</evidence>
<evidence type="ECO:0000256" key="7">
    <source>
        <dbReference type="ARBA" id="ARBA00023136"/>
    </source>
</evidence>
<accession>A0A822Y0S6</accession>